<dbReference type="Pfam" id="PF00440">
    <property type="entry name" value="TetR_N"/>
    <property type="match status" value="1"/>
</dbReference>
<dbReference type="SUPFAM" id="SSF48498">
    <property type="entry name" value="Tetracyclin repressor-like, C-terminal domain"/>
    <property type="match status" value="1"/>
</dbReference>
<dbReference type="PRINTS" id="PR00455">
    <property type="entry name" value="HTHTETR"/>
</dbReference>
<reference evidence="5" key="1">
    <citation type="submission" date="2016-05" db="EMBL/GenBank/DDBJ databases">
        <authorList>
            <person name="Liu B."/>
            <person name="Wang J."/>
            <person name="Zhu Y."/>
            <person name="Liu G."/>
            <person name="Chen Q."/>
            <person name="Chen Z."/>
            <person name="Lan J."/>
            <person name="Che J."/>
            <person name="Ge C."/>
            <person name="Shi H."/>
            <person name="Pan Z."/>
            <person name="Liu X."/>
        </authorList>
    </citation>
    <scope>NUCLEOTIDE SEQUENCE [LARGE SCALE GENOMIC DNA]</scope>
    <source>
        <strain evidence="5">FJAT-27215</strain>
    </source>
</reference>
<feature type="DNA-binding region" description="H-T-H motif" evidence="2">
    <location>
        <begin position="33"/>
        <end position="52"/>
    </location>
</feature>
<evidence type="ECO:0000256" key="2">
    <source>
        <dbReference type="PROSITE-ProRule" id="PRU00335"/>
    </source>
</evidence>
<keyword evidence="5" id="KW-1185">Reference proteome</keyword>
<protein>
    <submittedName>
        <fullName evidence="4">TetR family transcriptional regulator</fullName>
    </submittedName>
</protein>
<dbReference type="PROSITE" id="PS01081">
    <property type="entry name" value="HTH_TETR_1"/>
    <property type="match status" value="1"/>
</dbReference>
<proteinExistence type="predicted"/>
<dbReference type="GO" id="GO:0006355">
    <property type="term" value="P:regulation of DNA-templated transcription"/>
    <property type="evidence" value="ECO:0007669"/>
    <property type="project" value="UniProtKB-ARBA"/>
</dbReference>
<dbReference type="InterPro" id="IPR023772">
    <property type="entry name" value="DNA-bd_HTH_TetR-type_CS"/>
</dbReference>
<evidence type="ECO:0000313" key="4">
    <source>
        <dbReference type="EMBL" id="OCA91742.1"/>
    </source>
</evidence>
<dbReference type="SUPFAM" id="SSF46689">
    <property type="entry name" value="Homeodomain-like"/>
    <property type="match status" value="1"/>
</dbReference>
<dbReference type="InterPro" id="IPR001647">
    <property type="entry name" value="HTH_TetR"/>
</dbReference>
<dbReference type="PANTHER" id="PTHR30328">
    <property type="entry name" value="TRANSCRIPTIONAL REPRESSOR"/>
    <property type="match status" value="1"/>
</dbReference>
<dbReference type="PANTHER" id="PTHR30328:SF54">
    <property type="entry name" value="HTH-TYPE TRANSCRIPTIONAL REPRESSOR SCO4008"/>
    <property type="match status" value="1"/>
</dbReference>
<keyword evidence="1 2" id="KW-0238">DNA-binding</keyword>
<accession>A0A1B9B6S3</accession>
<dbReference type="InterPro" id="IPR036271">
    <property type="entry name" value="Tet_transcr_reg_TetR-rel_C_sf"/>
</dbReference>
<dbReference type="InterPro" id="IPR050109">
    <property type="entry name" value="HTH-type_TetR-like_transc_reg"/>
</dbReference>
<organism evidence="4 5">
    <name type="scientific">Pseudobacillus wudalianchiensis</name>
    <dbReference type="NCBI Taxonomy" id="1743143"/>
    <lineage>
        <taxon>Bacteria</taxon>
        <taxon>Bacillati</taxon>
        <taxon>Bacillota</taxon>
        <taxon>Bacilli</taxon>
        <taxon>Bacillales</taxon>
        <taxon>Bacillaceae</taxon>
        <taxon>Pseudobacillus</taxon>
    </lineage>
</organism>
<dbReference type="Gene3D" id="1.10.10.60">
    <property type="entry name" value="Homeodomain-like"/>
    <property type="match status" value="1"/>
</dbReference>
<dbReference type="Gene3D" id="1.10.357.10">
    <property type="entry name" value="Tetracycline Repressor, domain 2"/>
    <property type="match status" value="1"/>
</dbReference>
<dbReference type="PROSITE" id="PS50977">
    <property type="entry name" value="HTH_TETR_2"/>
    <property type="match status" value="1"/>
</dbReference>
<evidence type="ECO:0000256" key="1">
    <source>
        <dbReference type="ARBA" id="ARBA00023125"/>
    </source>
</evidence>
<evidence type="ECO:0000313" key="5">
    <source>
        <dbReference type="Proteomes" id="UP000092578"/>
    </source>
</evidence>
<dbReference type="EMBL" id="MAYT01000006">
    <property type="protein sequence ID" value="OCA91742.1"/>
    <property type="molecule type" value="Genomic_DNA"/>
</dbReference>
<dbReference type="InterPro" id="IPR009057">
    <property type="entry name" value="Homeodomain-like_sf"/>
</dbReference>
<name>A0A1B9B6S3_9BACI</name>
<evidence type="ECO:0000259" key="3">
    <source>
        <dbReference type="PROSITE" id="PS50977"/>
    </source>
</evidence>
<comment type="caution">
    <text evidence="4">The sequence shown here is derived from an EMBL/GenBank/DDBJ whole genome shotgun (WGS) entry which is preliminary data.</text>
</comment>
<dbReference type="Proteomes" id="UP000092578">
    <property type="component" value="Unassembled WGS sequence"/>
</dbReference>
<gene>
    <name evidence="4" type="ORF">A8F95_20220</name>
</gene>
<dbReference type="GO" id="GO:0003677">
    <property type="term" value="F:DNA binding"/>
    <property type="evidence" value="ECO:0007669"/>
    <property type="project" value="UniProtKB-UniRule"/>
</dbReference>
<sequence>MYEAFEKQPQAKKDLILQVAIEEFVKNGYEKTSTDIITSRAGISKGILFHYFKSKKNLYVYLASHVIELITKKTIESLDDVRSDDFFERIKEAVWLKQEVTAPYKQEMQFITDVLLHPPKTVKLEVEDLLRRKHEAYGIAFMQSRLYPKELIDESRLRSGVTKERVIQMTAFIVEQLSAKYQTLQKNKQYNFFEDPKPLMSELDAYLDIIKHGVYKSE</sequence>
<feature type="domain" description="HTH tetR-type" evidence="3">
    <location>
        <begin position="10"/>
        <end position="70"/>
    </location>
</feature>
<dbReference type="AlphaFoldDB" id="A0A1B9B6S3"/>